<dbReference type="GO" id="GO:0016787">
    <property type="term" value="F:hydrolase activity"/>
    <property type="evidence" value="ECO:0007669"/>
    <property type="project" value="UniProtKB-KW"/>
</dbReference>
<dbReference type="GO" id="GO:0000287">
    <property type="term" value="F:magnesium ion binding"/>
    <property type="evidence" value="ECO:0007669"/>
    <property type="project" value="UniProtKB-UniRule"/>
</dbReference>
<feature type="binding site" evidence="8">
    <location>
        <position position="104"/>
    </location>
    <ligand>
        <name>Mg(2+)</name>
        <dbReference type="ChEBI" id="CHEBI:18420"/>
    </ligand>
</feature>
<evidence type="ECO:0000256" key="7">
    <source>
        <dbReference type="ARBA" id="ARBA00038093"/>
    </source>
</evidence>
<dbReference type="SUPFAM" id="SSF88723">
    <property type="entry name" value="PIN domain-like"/>
    <property type="match status" value="1"/>
</dbReference>
<protein>
    <recommendedName>
        <fullName evidence="8">Ribonuclease VapC</fullName>
        <shortName evidence="8">RNase VapC</shortName>
        <ecNumber evidence="8">3.1.-.-</ecNumber>
    </recommendedName>
    <alternativeName>
        <fullName evidence="8">Toxin VapC</fullName>
    </alternativeName>
</protein>
<dbReference type="GO" id="GO:0004540">
    <property type="term" value="F:RNA nuclease activity"/>
    <property type="evidence" value="ECO:0007669"/>
    <property type="project" value="InterPro"/>
</dbReference>
<dbReference type="EC" id="3.1.-.-" evidence="8"/>
<dbReference type="InterPro" id="IPR022907">
    <property type="entry name" value="VapC_family"/>
</dbReference>
<dbReference type="AlphaFoldDB" id="A0A3P3W0U7"/>
<dbReference type="EMBL" id="RQVS01000001">
    <property type="protein sequence ID" value="RRJ88655.1"/>
    <property type="molecule type" value="Genomic_DNA"/>
</dbReference>
<sequence length="142" mass="15903">MRYLLDTNVVSELRKSEQRADAGVRTWVAERNPSDLGISVITVLEIELGISRLARRDAAQAKRIQAWLESHLLDVFDGRIIPVDISVARHAARLHVPDPRPERDALIAATALSRGLVVVTRNVADFNPMDVAVINPWRHSTR</sequence>
<dbReference type="HAMAP" id="MF_00265">
    <property type="entry name" value="VapC_Nob1"/>
    <property type="match status" value="1"/>
</dbReference>
<name>A0A3P3W0U7_9MICO</name>
<dbReference type="GO" id="GO:0090729">
    <property type="term" value="F:toxin activity"/>
    <property type="evidence" value="ECO:0007669"/>
    <property type="project" value="UniProtKB-KW"/>
</dbReference>
<dbReference type="InterPro" id="IPR050556">
    <property type="entry name" value="Type_II_TA_system_RNase"/>
</dbReference>
<feature type="domain" description="PIN" evidence="9">
    <location>
        <begin position="3"/>
        <end position="122"/>
    </location>
</feature>
<comment type="caution">
    <text evidence="10">The sequence shown here is derived from an EMBL/GenBank/DDBJ whole genome shotgun (WGS) entry which is preliminary data.</text>
</comment>
<keyword evidence="3 8" id="KW-0540">Nuclease</keyword>
<evidence type="ECO:0000256" key="3">
    <source>
        <dbReference type="ARBA" id="ARBA00022722"/>
    </source>
</evidence>
<dbReference type="InterPro" id="IPR029060">
    <property type="entry name" value="PIN-like_dom_sf"/>
</dbReference>
<keyword evidence="8" id="KW-0800">Toxin</keyword>
<dbReference type="Gene3D" id="3.40.50.1010">
    <property type="entry name" value="5'-nuclease"/>
    <property type="match status" value="1"/>
</dbReference>
<comment type="cofactor">
    <cofactor evidence="1 8">
        <name>Mg(2+)</name>
        <dbReference type="ChEBI" id="CHEBI:18420"/>
    </cofactor>
</comment>
<gene>
    <name evidence="8" type="primary">vapC</name>
    <name evidence="10" type="ORF">EG850_00460</name>
</gene>
<dbReference type="Pfam" id="PF01850">
    <property type="entry name" value="PIN"/>
    <property type="match status" value="1"/>
</dbReference>
<evidence type="ECO:0000256" key="2">
    <source>
        <dbReference type="ARBA" id="ARBA00022649"/>
    </source>
</evidence>
<comment type="function">
    <text evidence="8">Toxic component of a toxin-antitoxin (TA) system. An RNase.</text>
</comment>
<dbReference type="PANTHER" id="PTHR33653:SF1">
    <property type="entry name" value="RIBONUCLEASE VAPC2"/>
    <property type="match status" value="1"/>
</dbReference>
<keyword evidence="4 8" id="KW-0479">Metal-binding</keyword>
<dbReference type="CDD" id="cd18746">
    <property type="entry name" value="PIN_VapC4-5_FitB-like"/>
    <property type="match status" value="1"/>
</dbReference>
<evidence type="ECO:0000313" key="10">
    <source>
        <dbReference type="EMBL" id="RRJ88655.1"/>
    </source>
</evidence>
<evidence type="ECO:0000256" key="8">
    <source>
        <dbReference type="HAMAP-Rule" id="MF_00265"/>
    </source>
</evidence>
<comment type="similarity">
    <text evidence="7 8">Belongs to the PINc/VapC protein family.</text>
</comment>
<keyword evidence="6 8" id="KW-0460">Magnesium</keyword>
<evidence type="ECO:0000256" key="1">
    <source>
        <dbReference type="ARBA" id="ARBA00001946"/>
    </source>
</evidence>
<keyword evidence="5 8" id="KW-0378">Hydrolase</keyword>
<dbReference type="InterPro" id="IPR002716">
    <property type="entry name" value="PIN_dom"/>
</dbReference>
<evidence type="ECO:0000256" key="4">
    <source>
        <dbReference type="ARBA" id="ARBA00022723"/>
    </source>
</evidence>
<feature type="binding site" evidence="8">
    <location>
        <position position="6"/>
    </location>
    <ligand>
        <name>Mg(2+)</name>
        <dbReference type="ChEBI" id="CHEBI:18420"/>
    </ligand>
</feature>
<dbReference type="RefSeq" id="WP_124968754.1">
    <property type="nucleotide sequence ID" value="NZ_RQVS01000001.1"/>
</dbReference>
<keyword evidence="11" id="KW-1185">Reference proteome</keyword>
<accession>A0A3P3W0U7</accession>
<evidence type="ECO:0000313" key="11">
    <source>
        <dbReference type="Proteomes" id="UP000274391"/>
    </source>
</evidence>
<evidence type="ECO:0000256" key="6">
    <source>
        <dbReference type="ARBA" id="ARBA00022842"/>
    </source>
</evidence>
<evidence type="ECO:0000256" key="5">
    <source>
        <dbReference type="ARBA" id="ARBA00022801"/>
    </source>
</evidence>
<proteinExistence type="inferred from homology"/>
<dbReference type="OrthoDB" id="9804823at2"/>
<evidence type="ECO:0000259" key="9">
    <source>
        <dbReference type="Pfam" id="PF01850"/>
    </source>
</evidence>
<organism evidence="10 11">
    <name type="scientific">Gulosibacter macacae</name>
    <dbReference type="NCBI Taxonomy" id="2488791"/>
    <lineage>
        <taxon>Bacteria</taxon>
        <taxon>Bacillati</taxon>
        <taxon>Actinomycetota</taxon>
        <taxon>Actinomycetes</taxon>
        <taxon>Micrococcales</taxon>
        <taxon>Microbacteriaceae</taxon>
        <taxon>Gulosibacter</taxon>
    </lineage>
</organism>
<keyword evidence="2 8" id="KW-1277">Toxin-antitoxin system</keyword>
<dbReference type="PANTHER" id="PTHR33653">
    <property type="entry name" value="RIBONUCLEASE VAPC2"/>
    <property type="match status" value="1"/>
</dbReference>
<dbReference type="Proteomes" id="UP000274391">
    <property type="component" value="Unassembled WGS sequence"/>
</dbReference>
<reference evidence="10 11" key="1">
    <citation type="submission" date="2018-11" db="EMBL/GenBank/DDBJ databases">
        <title>YIM 102482-1 draft genome.</title>
        <authorList>
            <person name="Li G."/>
            <person name="Jiang Y."/>
        </authorList>
    </citation>
    <scope>NUCLEOTIDE SEQUENCE [LARGE SCALE GENOMIC DNA]</scope>
    <source>
        <strain evidence="10 11">YIM 102482-1</strain>
    </source>
</reference>